<accession>A0A0C3NC97</accession>
<evidence type="ECO:0000313" key="1">
    <source>
        <dbReference type="EMBL" id="KIP02139.1"/>
    </source>
</evidence>
<proteinExistence type="predicted"/>
<dbReference type="EMBL" id="KN840699">
    <property type="protein sequence ID" value="KIP02139.1"/>
    <property type="molecule type" value="Genomic_DNA"/>
</dbReference>
<gene>
    <name evidence="1" type="ORF">PHLGIDRAFT_309253</name>
</gene>
<evidence type="ECO:0000313" key="2">
    <source>
        <dbReference type="Proteomes" id="UP000053257"/>
    </source>
</evidence>
<reference evidence="1 2" key="1">
    <citation type="journal article" date="2014" name="PLoS Genet.">
        <title>Analysis of the Phlebiopsis gigantea genome, transcriptome and secretome provides insight into its pioneer colonization strategies of wood.</title>
        <authorList>
            <person name="Hori C."/>
            <person name="Ishida T."/>
            <person name="Igarashi K."/>
            <person name="Samejima M."/>
            <person name="Suzuki H."/>
            <person name="Master E."/>
            <person name="Ferreira P."/>
            <person name="Ruiz-Duenas F.J."/>
            <person name="Held B."/>
            <person name="Canessa P."/>
            <person name="Larrondo L.F."/>
            <person name="Schmoll M."/>
            <person name="Druzhinina I.S."/>
            <person name="Kubicek C.P."/>
            <person name="Gaskell J.A."/>
            <person name="Kersten P."/>
            <person name="St John F."/>
            <person name="Glasner J."/>
            <person name="Sabat G."/>
            <person name="Splinter BonDurant S."/>
            <person name="Syed K."/>
            <person name="Yadav J."/>
            <person name="Mgbeahuruike A.C."/>
            <person name="Kovalchuk A."/>
            <person name="Asiegbu F.O."/>
            <person name="Lackner G."/>
            <person name="Hoffmeister D."/>
            <person name="Rencoret J."/>
            <person name="Gutierrez A."/>
            <person name="Sun H."/>
            <person name="Lindquist E."/>
            <person name="Barry K."/>
            <person name="Riley R."/>
            <person name="Grigoriev I.V."/>
            <person name="Henrissat B."/>
            <person name="Kues U."/>
            <person name="Berka R.M."/>
            <person name="Martinez A.T."/>
            <person name="Covert S.F."/>
            <person name="Blanchette R.A."/>
            <person name="Cullen D."/>
        </authorList>
    </citation>
    <scope>NUCLEOTIDE SEQUENCE [LARGE SCALE GENOMIC DNA]</scope>
    <source>
        <strain evidence="1 2">11061_1 CR5-6</strain>
    </source>
</reference>
<dbReference type="Proteomes" id="UP000053257">
    <property type="component" value="Unassembled WGS sequence"/>
</dbReference>
<organism evidence="1 2">
    <name type="scientific">Phlebiopsis gigantea (strain 11061_1 CR5-6)</name>
    <name type="common">White-rot fungus</name>
    <name type="synonym">Peniophora gigantea</name>
    <dbReference type="NCBI Taxonomy" id="745531"/>
    <lineage>
        <taxon>Eukaryota</taxon>
        <taxon>Fungi</taxon>
        <taxon>Dikarya</taxon>
        <taxon>Basidiomycota</taxon>
        <taxon>Agaricomycotina</taxon>
        <taxon>Agaricomycetes</taxon>
        <taxon>Polyporales</taxon>
        <taxon>Phanerochaetaceae</taxon>
        <taxon>Phlebiopsis</taxon>
    </lineage>
</organism>
<protein>
    <submittedName>
        <fullName evidence="1">Uncharacterized protein</fullName>
    </submittedName>
</protein>
<name>A0A0C3NC97_PHLG1</name>
<keyword evidence="2" id="KW-1185">Reference proteome</keyword>
<dbReference type="HOGENOM" id="CLU_1475671_0_0_1"/>
<sequence length="183" mass="20358">MQADLANTPYATTTMVPILDIVKTPTLFELTPSAGRIILPTIRAGFQLVLLPFLSFALSFRLIRVFVDFVVFVYQLHYGHSTSLVSELARTSWAISDIGRSMYSFLNSSAIEAPDSLLPLGLQCLPFDNSTTYRVCTSAAFVDRIAGYARDVLAVPAWDELLILCIFHCISVCPFYPHSVRRS</sequence>
<dbReference type="AlphaFoldDB" id="A0A0C3NC97"/>